<dbReference type="Pfam" id="PF10722">
    <property type="entry name" value="YbjN"/>
    <property type="match status" value="1"/>
</dbReference>
<comment type="caution">
    <text evidence="1">The sequence shown here is derived from an EMBL/GenBank/DDBJ whole genome shotgun (WGS) entry which is preliminary data.</text>
</comment>
<accession>A0A927BFJ8</accession>
<organism evidence="1 2">
    <name type="scientific">Hymenobacter montanus</name>
    <dbReference type="NCBI Taxonomy" id="2771359"/>
    <lineage>
        <taxon>Bacteria</taxon>
        <taxon>Pseudomonadati</taxon>
        <taxon>Bacteroidota</taxon>
        <taxon>Cytophagia</taxon>
        <taxon>Cytophagales</taxon>
        <taxon>Hymenobacteraceae</taxon>
        <taxon>Hymenobacter</taxon>
    </lineage>
</organism>
<sequence>MIENKGKIFQKIVKFFKEDDWEFIELEEEPILRMEFPGQNGQLNCYAKARESQQQFVFYSICPIKVPENKRLEIAEFLTRANFGMVFGNFELDFANGEIRYKTNAEVENDNLSSALIGSLVYGNVMMMDHYLPGIMSVINGNVLPVDAIAQIE</sequence>
<keyword evidence="2" id="KW-1185">Reference proteome</keyword>
<reference evidence="1" key="1">
    <citation type="submission" date="2020-09" db="EMBL/GenBank/DDBJ databases">
        <authorList>
            <person name="Kim M.K."/>
        </authorList>
    </citation>
    <scope>NUCLEOTIDE SEQUENCE</scope>
    <source>
        <strain evidence="1">BT664</strain>
    </source>
</reference>
<protein>
    <submittedName>
        <fullName evidence="1">YbjN domain-containing protein</fullName>
    </submittedName>
</protein>
<dbReference type="InterPro" id="IPR019660">
    <property type="entry name" value="Put_sensory_transdc_reg_YbjN"/>
</dbReference>
<dbReference type="Proteomes" id="UP000612233">
    <property type="component" value="Unassembled WGS sequence"/>
</dbReference>
<proteinExistence type="predicted"/>
<name>A0A927BFJ8_9BACT</name>
<dbReference type="EMBL" id="JACXAD010000017">
    <property type="protein sequence ID" value="MBD2769158.1"/>
    <property type="molecule type" value="Genomic_DNA"/>
</dbReference>
<dbReference type="AlphaFoldDB" id="A0A927BFJ8"/>
<dbReference type="RefSeq" id="WP_191005973.1">
    <property type="nucleotide sequence ID" value="NZ_JACXAD010000017.1"/>
</dbReference>
<dbReference type="CDD" id="cd17033">
    <property type="entry name" value="DR1245-like"/>
    <property type="match status" value="1"/>
</dbReference>
<evidence type="ECO:0000313" key="1">
    <source>
        <dbReference type="EMBL" id="MBD2769158.1"/>
    </source>
</evidence>
<evidence type="ECO:0000313" key="2">
    <source>
        <dbReference type="Proteomes" id="UP000612233"/>
    </source>
</evidence>
<gene>
    <name evidence="1" type="ORF">IC235_14800</name>
</gene>